<protein>
    <submittedName>
        <fullName evidence="1">Uncharacterized protein</fullName>
    </submittedName>
</protein>
<comment type="caution">
    <text evidence="1">The sequence shown here is derived from an EMBL/GenBank/DDBJ whole genome shotgun (WGS) entry which is preliminary data.</text>
</comment>
<sequence length="220" mass="26117">MKIKEFNSLYWRYYLTLESDFIKIEKYLEFDLGENYLYNGKKTTNIGNSLSYSVEFVKQYQAICSEIDVVFKVICKELGKRPKSGIDEYAKIILADEFWKNVCEQKIEFFDNIQLQPFYNWKETMSPCWWKSYNKVKHARMHNFSQANLKNVLNALAGLFMLENYLIKYLATNNDIANEEKGDTIDGKIIDVPENPSRLFKMNNWDVNIHRMGDILIKYN</sequence>
<evidence type="ECO:0000313" key="1">
    <source>
        <dbReference type="EMBL" id="HIR89652.1"/>
    </source>
</evidence>
<name>A0A9D1EFX4_9FIRM</name>
<reference evidence="1" key="1">
    <citation type="submission" date="2020-10" db="EMBL/GenBank/DDBJ databases">
        <authorList>
            <person name="Gilroy R."/>
        </authorList>
    </citation>
    <scope>NUCLEOTIDE SEQUENCE</scope>
    <source>
        <strain evidence="1">ChiW13-3771</strain>
    </source>
</reference>
<dbReference type="EMBL" id="DVHN01000163">
    <property type="protein sequence ID" value="HIR89652.1"/>
    <property type="molecule type" value="Genomic_DNA"/>
</dbReference>
<evidence type="ECO:0000313" key="2">
    <source>
        <dbReference type="Proteomes" id="UP000824201"/>
    </source>
</evidence>
<dbReference type="AlphaFoldDB" id="A0A9D1EFX4"/>
<organism evidence="1 2">
    <name type="scientific">Candidatus Fimimorpha faecalis</name>
    <dbReference type="NCBI Taxonomy" id="2840824"/>
    <lineage>
        <taxon>Bacteria</taxon>
        <taxon>Bacillati</taxon>
        <taxon>Bacillota</taxon>
        <taxon>Clostridia</taxon>
        <taxon>Eubacteriales</taxon>
        <taxon>Candidatus Fimimorpha</taxon>
    </lineage>
</organism>
<proteinExistence type="predicted"/>
<reference evidence="1" key="2">
    <citation type="journal article" date="2021" name="PeerJ">
        <title>Extensive microbial diversity within the chicken gut microbiome revealed by metagenomics and culture.</title>
        <authorList>
            <person name="Gilroy R."/>
            <person name="Ravi A."/>
            <person name="Getino M."/>
            <person name="Pursley I."/>
            <person name="Horton D.L."/>
            <person name="Alikhan N.F."/>
            <person name="Baker D."/>
            <person name="Gharbi K."/>
            <person name="Hall N."/>
            <person name="Watson M."/>
            <person name="Adriaenssens E.M."/>
            <person name="Foster-Nyarko E."/>
            <person name="Jarju S."/>
            <person name="Secka A."/>
            <person name="Antonio M."/>
            <person name="Oren A."/>
            <person name="Chaudhuri R.R."/>
            <person name="La Ragione R."/>
            <person name="Hildebrand F."/>
            <person name="Pallen M.J."/>
        </authorList>
    </citation>
    <scope>NUCLEOTIDE SEQUENCE</scope>
    <source>
        <strain evidence="1">ChiW13-3771</strain>
    </source>
</reference>
<gene>
    <name evidence="1" type="ORF">IAC96_11960</name>
</gene>
<dbReference type="Proteomes" id="UP000824201">
    <property type="component" value="Unassembled WGS sequence"/>
</dbReference>
<accession>A0A9D1EFX4</accession>